<evidence type="ECO:0000313" key="1">
    <source>
        <dbReference type="EMBL" id="KAA1077528.1"/>
    </source>
</evidence>
<reference evidence="1 2" key="1">
    <citation type="submission" date="2019-05" db="EMBL/GenBank/DDBJ databases">
        <title>Emergence of the Ug99 lineage of the wheat stem rust pathogen through somatic hybridization.</title>
        <authorList>
            <person name="Li F."/>
            <person name="Upadhyaya N.M."/>
            <person name="Sperschneider J."/>
            <person name="Matny O."/>
            <person name="Nguyen-Phuc H."/>
            <person name="Mago R."/>
            <person name="Raley C."/>
            <person name="Miller M.E."/>
            <person name="Silverstein K.A.T."/>
            <person name="Henningsen E."/>
            <person name="Hirsch C.D."/>
            <person name="Visser B."/>
            <person name="Pretorius Z.A."/>
            <person name="Steffenson B.J."/>
            <person name="Schwessinger B."/>
            <person name="Dodds P.N."/>
            <person name="Figueroa M."/>
        </authorList>
    </citation>
    <scope>NUCLEOTIDE SEQUENCE [LARGE SCALE GENOMIC DNA]</scope>
    <source>
        <strain evidence="1">21-0</strain>
    </source>
</reference>
<protein>
    <submittedName>
        <fullName evidence="1">Uncharacterized protein</fullName>
    </submittedName>
</protein>
<dbReference type="Proteomes" id="UP000324748">
    <property type="component" value="Unassembled WGS sequence"/>
</dbReference>
<evidence type="ECO:0000313" key="2">
    <source>
        <dbReference type="Proteomes" id="UP000324748"/>
    </source>
</evidence>
<organism evidence="1 2">
    <name type="scientific">Puccinia graminis f. sp. tritici</name>
    <dbReference type="NCBI Taxonomy" id="56615"/>
    <lineage>
        <taxon>Eukaryota</taxon>
        <taxon>Fungi</taxon>
        <taxon>Dikarya</taxon>
        <taxon>Basidiomycota</taxon>
        <taxon>Pucciniomycotina</taxon>
        <taxon>Pucciniomycetes</taxon>
        <taxon>Pucciniales</taxon>
        <taxon>Pucciniaceae</taxon>
        <taxon>Puccinia</taxon>
    </lineage>
</organism>
<proteinExistence type="predicted"/>
<sequence length="95" mass="10969">MPTQFRSTLPTSSTNSRLPISSAVFDRICDASSDRTHWFYFAFLPSAELRKAIAATDYLLNPYQRVPVLISINTNDILDRLRLYWSGLFDHDDRV</sequence>
<comment type="caution">
    <text evidence="1">The sequence shown here is derived from an EMBL/GenBank/DDBJ whole genome shotgun (WGS) entry which is preliminary data.</text>
</comment>
<name>A0A5B0MMH5_PUCGR</name>
<dbReference type="AlphaFoldDB" id="A0A5B0MMH5"/>
<gene>
    <name evidence="1" type="ORF">PGT21_010967</name>
</gene>
<keyword evidence="2" id="KW-1185">Reference proteome</keyword>
<accession>A0A5B0MMH5</accession>
<dbReference type="EMBL" id="VSWC01000144">
    <property type="protein sequence ID" value="KAA1077528.1"/>
    <property type="molecule type" value="Genomic_DNA"/>
</dbReference>